<proteinExistence type="predicted"/>
<reference evidence="3 4" key="1">
    <citation type="submission" date="2019-04" db="EMBL/GenBank/DDBJ databases">
        <title>Annotation for the trematode Fasciola gigantica.</title>
        <authorList>
            <person name="Choi Y.-J."/>
        </authorList>
    </citation>
    <scope>NUCLEOTIDE SEQUENCE [LARGE SCALE GENOMIC DNA]</scope>
    <source>
        <strain evidence="3">Uganda_cow_1</strain>
    </source>
</reference>
<dbReference type="SUPFAM" id="SSF55797">
    <property type="entry name" value="PR-1-like"/>
    <property type="match status" value="1"/>
</dbReference>
<evidence type="ECO:0000259" key="2">
    <source>
        <dbReference type="Pfam" id="PF00188"/>
    </source>
</evidence>
<feature type="domain" description="SCP" evidence="2">
    <location>
        <begin position="37"/>
        <end position="129"/>
    </location>
</feature>
<dbReference type="EMBL" id="SUNJ01009727">
    <property type="protein sequence ID" value="TPP60189.1"/>
    <property type="molecule type" value="Genomic_DNA"/>
</dbReference>
<dbReference type="Pfam" id="PF00188">
    <property type="entry name" value="CAP"/>
    <property type="match status" value="1"/>
</dbReference>
<dbReference type="Gene3D" id="3.40.33.10">
    <property type="entry name" value="CAP"/>
    <property type="match status" value="1"/>
</dbReference>
<sequence length="189" mass="21617">MWHQMFLPVWLCVIIAEFQTVLAQEPNAADELNTRMLKEHNAIRQKALDCKIAGQPQAAKLPMLTYDQELADGARKWALACKAQRSSLADRVTKKWGLNVGQNVASSTDFQGVVDLWFIGHRHYDYVNNQCDRVYNCKGYLQSYAIMGLRLTFQRSRMRKAKRPYVLARPIRCFSGSTGSNYLQSFYGG</sequence>
<organism evidence="3 4">
    <name type="scientific">Fasciola gigantica</name>
    <name type="common">Giant liver fluke</name>
    <dbReference type="NCBI Taxonomy" id="46835"/>
    <lineage>
        <taxon>Eukaryota</taxon>
        <taxon>Metazoa</taxon>
        <taxon>Spiralia</taxon>
        <taxon>Lophotrochozoa</taxon>
        <taxon>Platyhelminthes</taxon>
        <taxon>Trematoda</taxon>
        <taxon>Digenea</taxon>
        <taxon>Plagiorchiida</taxon>
        <taxon>Echinostomata</taxon>
        <taxon>Echinostomatoidea</taxon>
        <taxon>Fasciolidae</taxon>
        <taxon>Fasciola</taxon>
    </lineage>
</organism>
<feature type="signal peptide" evidence="1">
    <location>
        <begin position="1"/>
        <end position="23"/>
    </location>
</feature>
<dbReference type="CDD" id="cd05380">
    <property type="entry name" value="CAP_euk"/>
    <property type="match status" value="1"/>
</dbReference>
<evidence type="ECO:0000313" key="3">
    <source>
        <dbReference type="EMBL" id="TPP60189.1"/>
    </source>
</evidence>
<dbReference type="InterPro" id="IPR035940">
    <property type="entry name" value="CAP_sf"/>
</dbReference>
<evidence type="ECO:0000313" key="4">
    <source>
        <dbReference type="Proteomes" id="UP000316759"/>
    </source>
</evidence>
<protein>
    <recommendedName>
        <fullName evidence="2">SCP domain-containing protein</fullName>
    </recommendedName>
</protein>
<keyword evidence="4" id="KW-1185">Reference proteome</keyword>
<comment type="caution">
    <text evidence="3">The sequence shown here is derived from an EMBL/GenBank/DDBJ whole genome shotgun (WGS) entry which is preliminary data.</text>
</comment>
<dbReference type="OrthoDB" id="43654at2759"/>
<keyword evidence="1" id="KW-0732">Signal</keyword>
<gene>
    <name evidence="3" type="ORF">FGIG_01007</name>
</gene>
<name>A0A504YIP0_FASGI</name>
<evidence type="ECO:0000256" key="1">
    <source>
        <dbReference type="SAM" id="SignalP"/>
    </source>
</evidence>
<accession>A0A504YIP0</accession>
<dbReference type="Proteomes" id="UP000316759">
    <property type="component" value="Unassembled WGS sequence"/>
</dbReference>
<feature type="chain" id="PRO_5021502499" description="SCP domain-containing protein" evidence="1">
    <location>
        <begin position="24"/>
        <end position="189"/>
    </location>
</feature>
<dbReference type="AlphaFoldDB" id="A0A504YIP0"/>
<dbReference type="InterPro" id="IPR014044">
    <property type="entry name" value="CAP_dom"/>
</dbReference>